<dbReference type="Proteomes" id="UP000077202">
    <property type="component" value="Unassembled WGS sequence"/>
</dbReference>
<reference evidence="6" key="1">
    <citation type="submission" date="2016-03" db="EMBL/GenBank/DDBJ databases">
        <title>Mechanisms controlling the formation of the plant cell surface in tip-growing cells are functionally conserved among land plants.</title>
        <authorList>
            <person name="Honkanen S."/>
            <person name="Jones V.A."/>
            <person name="Morieri G."/>
            <person name="Champion C."/>
            <person name="Hetherington A.J."/>
            <person name="Kelly S."/>
            <person name="Saint-Marcoux D."/>
            <person name="Proust H."/>
            <person name="Prescott H."/>
            <person name="Dolan L."/>
        </authorList>
    </citation>
    <scope>NUCLEOTIDE SEQUENCE [LARGE SCALE GENOMIC DNA]</scope>
    <source>
        <tissue evidence="6">Whole gametophyte</tissue>
    </source>
</reference>
<dbReference type="PANTHER" id="PTHR31042">
    <property type="entry name" value="CORE-2/I-BRANCHING BETA-1,6-N-ACETYLGLUCOSAMINYLTRANSFERASE FAMILY PROTEIN-RELATED"/>
    <property type="match status" value="1"/>
</dbReference>
<keyword evidence="5" id="KW-0325">Glycoprotein</keyword>
<accession>A0A176WPJ6</accession>
<dbReference type="InterPro" id="IPR003406">
    <property type="entry name" value="Glyco_trans_14"/>
</dbReference>
<dbReference type="GO" id="GO:0016757">
    <property type="term" value="F:glycosyltransferase activity"/>
    <property type="evidence" value="ECO:0007669"/>
    <property type="project" value="UniProtKB-KW"/>
</dbReference>
<proteinExistence type="predicted"/>
<dbReference type="Pfam" id="PF02485">
    <property type="entry name" value="Branch"/>
    <property type="match status" value="1"/>
</dbReference>
<comment type="subcellular location">
    <subcellularLocation>
        <location evidence="1">Membrane</location>
        <topology evidence="1">Single-pass type II membrane protein</topology>
    </subcellularLocation>
</comment>
<dbReference type="InterPro" id="IPR044174">
    <property type="entry name" value="BC10-like"/>
</dbReference>
<name>A0A176WPJ6_MARPO</name>
<keyword evidence="3" id="KW-0808">Transferase</keyword>
<dbReference type="GO" id="GO:0016020">
    <property type="term" value="C:membrane"/>
    <property type="evidence" value="ECO:0007669"/>
    <property type="project" value="UniProtKB-SubCell"/>
</dbReference>
<keyword evidence="2" id="KW-0328">Glycosyltransferase</keyword>
<evidence type="ECO:0000256" key="1">
    <source>
        <dbReference type="ARBA" id="ARBA00004606"/>
    </source>
</evidence>
<evidence type="ECO:0000313" key="6">
    <source>
        <dbReference type="EMBL" id="OAE34541.1"/>
    </source>
</evidence>
<keyword evidence="7" id="KW-1185">Reference proteome</keyword>
<gene>
    <name evidence="6" type="ORF">AXG93_1247s1130</name>
</gene>
<dbReference type="PANTHER" id="PTHR31042:SF145">
    <property type="entry name" value="CORE-2_I-BRANCHING BETA-1,6-N-ACETYLGLUCOSAMINYLTRANSFERASE FAMILY PROTEIN"/>
    <property type="match status" value="1"/>
</dbReference>
<protein>
    <submittedName>
        <fullName evidence="6">Uncharacterized protein</fullName>
    </submittedName>
</protein>
<comment type="caution">
    <text evidence="6">The sequence shown here is derived from an EMBL/GenBank/DDBJ whole genome shotgun (WGS) entry which is preliminary data.</text>
</comment>
<evidence type="ECO:0000256" key="5">
    <source>
        <dbReference type="ARBA" id="ARBA00023180"/>
    </source>
</evidence>
<keyword evidence="4" id="KW-0472">Membrane</keyword>
<evidence type="ECO:0000256" key="2">
    <source>
        <dbReference type="ARBA" id="ARBA00022676"/>
    </source>
</evidence>
<dbReference type="EMBL" id="LVLJ01000388">
    <property type="protein sequence ID" value="OAE34541.1"/>
    <property type="molecule type" value="Genomic_DNA"/>
</dbReference>
<organism evidence="6 7">
    <name type="scientific">Marchantia polymorpha subsp. ruderalis</name>
    <dbReference type="NCBI Taxonomy" id="1480154"/>
    <lineage>
        <taxon>Eukaryota</taxon>
        <taxon>Viridiplantae</taxon>
        <taxon>Streptophyta</taxon>
        <taxon>Embryophyta</taxon>
        <taxon>Marchantiophyta</taxon>
        <taxon>Marchantiopsida</taxon>
        <taxon>Marchantiidae</taxon>
        <taxon>Marchantiales</taxon>
        <taxon>Marchantiaceae</taxon>
        <taxon>Marchantia</taxon>
    </lineage>
</organism>
<dbReference type="AlphaFoldDB" id="A0A176WPJ6"/>
<evidence type="ECO:0000313" key="7">
    <source>
        <dbReference type="Proteomes" id="UP000077202"/>
    </source>
</evidence>
<evidence type="ECO:0000256" key="4">
    <source>
        <dbReference type="ARBA" id="ARBA00023136"/>
    </source>
</evidence>
<sequence>MPSTVLRKRFHGHPVWRWRIGVLLIMGTLALLTMTKFQGDVTPTHESEFIALPEKVPLAKPKLAFLYLARNQMPLDILWAHFFKGAEEHEYNVYIHARPGVVYNRKTTDCKAFYNRQIKNSVSVEWGAASMVEAERLLLATALEDPLNERFILLSDSCVPLYTFKYVYDYVMSSHKSFVDSFIDYADERYDPRMAPQITSDKWRKGSQWFFFIRKHAEAVVNDTVIFPVFRQYCKLIAVPRNTGNLYLQVASPGRNAIGEVDYKMIDVSFHAENETEEEHNCIPDEHYIQTLLAIKDLEEEIERRTLTYSHWKDFDQERDRRGWHPITFNYADASLKTIKDIQAIISIHYATESRTEWCSSNGEPRPCYLFARKFTRGAGFRLLNQVKQYENPQTIEPQPS</sequence>
<evidence type="ECO:0000256" key="3">
    <source>
        <dbReference type="ARBA" id="ARBA00022679"/>
    </source>
</evidence>